<feature type="binding site" evidence="8">
    <location>
        <begin position="176"/>
        <end position="177"/>
    </location>
    <ligand>
        <name>ATP</name>
        <dbReference type="ChEBI" id="CHEBI:30616"/>
    </ligand>
</feature>
<dbReference type="GO" id="GO:0009102">
    <property type="term" value="P:biotin biosynthetic process"/>
    <property type="evidence" value="ECO:0007669"/>
    <property type="project" value="UniProtKB-UniRule"/>
</dbReference>
<dbReference type="CDD" id="cd03109">
    <property type="entry name" value="DTBS"/>
    <property type="match status" value="1"/>
</dbReference>
<reference evidence="9 10" key="1">
    <citation type="submission" date="2020-03" db="EMBL/GenBank/DDBJ databases">
        <authorList>
            <person name="Picone N."/>
        </authorList>
    </citation>
    <scope>NUCLEOTIDE SEQUENCE [LARGE SCALE GENOMIC DNA]</scope>
    <source>
        <strain evidence="9">NSCAC1</strain>
    </source>
</reference>
<dbReference type="RefSeq" id="WP_197744121.1">
    <property type="nucleotide sequence ID" value="NZ_LR778175.1"/>
</dbReference>
<dbReference type="KEGG" id="ntg:NSCAC_1445"/>
<proteinExistence type="inferred from homology"/>
<evidence type="ECO:0000256" key="6">
    <source>
        <dbReference type="ARBA" id="ARBA00022840"/>
    </source>
</evidence>
<dbReference type="PIRSF" id="PIRSF006755">
    <property type="entry name" value="DTB_synth"/>
    <property type="match status" value="1"/>
</dbReference>
<dbReference type="GO" id="GO:0004141">
    <property type="term" value="F:dethiobiotin synthase activity"/>
    <property type="evidence" value="ECO:0007669"/>
    <property type="project" value="UniProtKB-UniRule"/>
</dbReference>
<keyword evidence="5 8" id="KW-0093">Biotin biosynthesis</keyword>
<feature type="binding site" evidence="8">
    <location>
        <position position="42"/>
    </location>
    <ligand>
        <name>substrate</name>
    </ligand>
</feature>
<comment type="similarity">
    <text evidence="8">Belongs to the dethiobiotin synthetase family.</text>
</comment>
<evidence type="ECO:0000256" key="4">
    <source>
        <dbReference type="ARBA" id="ARBA00022741"/>
    </source>
</evidence>
<feature type="binding site" evidence="8">
    <location>
        <position position="17"/>
    </location>
    <ligand>
        <name>Mg(2+)</name>
        <dbReference type="ChEBI" id="CHEBI:18420"/>
    </ligand>
</feature>
<keyword evidence="2 8" id="KW-0436">Ligase</keyword>
<protein>
    <recommendedName>
        <fullName evidence="8">ATP-dependent dethiobiotin synthetase BioD</fullName>
        <ecNumber evidence="8">6.3.3.3</ecNumber>
    </recommendedName>
    <alternativeName>
        <fullName evidence="8">DTB synthetase</fullName>
        <shortName evidence="8">DTBS</shortName>
    </alternativeName>
    <alternativeName>
        <fullName evidence="8">Dethiobiotin synthase</fullName>
    </alternativeName>
</protein>
<comment type="function">
    <text evidence="8">Catalyzes a mechanistically unusual reaction, the ATP-dependent insertion of CO2 between the N7 and N8 nitrogen atoms of 7,8-diaminopelargonic acid (DAPA, also called 7,8-diammoniononanoate) to form a ureido ring.</text>
</comment>
<dbReference type="SUPFAM" id="SSF52540">
    <property type="entry name" value="P-loop containing nucleoside triphosphate hydrolases"/>
    <property type="match status" value="1"/>
</dbReference>
<dbReference type="Proteomes" id="UP000516072">
    <property type="component" value="Chromosome"/>
</dbReference>
<comment type="caution">
    <text evidence="8">Lacks conserved residue(s) required for the propagation of feature annotation.</text>
</comment>
<gene>
    <name evidence="8 9" type="primary">bioD</name>
    <name evidence="9" type="ORF">NSCAC_1445</name>
</gene>
<dbReference type="GO" id="GO:0005524">
    <property type="term" value="F:ATP binding"/>
    <property type="evidence" value="ECO:0007669"/>
    <property type="project" value="UniProtKB-UniRule"/>
</dbReference>
<comment type="subcellular location">
    <subcellularLocation>
        <location evidence="8">Cytoplasm</location>
    </subcellularLocation>
</comment>
<dbReference type="GO" id="GO:0005829">
    <property type="term" value="C:cytosol"/>
    <property type="evidence" value="ECO:0007669"/>
    <property type="project" value="TreeGrafter"/>
</dbReference>
<dbReference type="GO" id="GO:0000287">
    <property type="term" value="F:magnesium ion binding"/>
    <property type="evidence" value="ECO:0007669"/>
    <property type="project" value="UniProtKB-UniRule"/>
</dbReference>
<dbReference type="Pfam" id="PF13500">
    <property type="entry name" value="AAA_26"/>
    <property type="match status" value="1"/>
</dbReference>
<organism evidence="9 10">
    <name type="scientific">Candidatus Nitrosacidococcus tergens</name>
    <dbReference type="NCBI Taxonomy" id="553981"/>
    <lineage>
        <taxon>Bacteria</taxon>
        <taxon>Pseudomonadati</taxon>
        <taxon>Pseudomonadota</taxon>
        <taxon>Gammaproteobacteria</taxon>
        <taxon>Chromatiales</taxon>
        <taxon>Chromatiaceae</taxon>
        <taxon>Candidatus Nitrosacidococcus</taxon>
    </lineage>
</organism>
<feature type="binding site" evidence="8">
    <location>
        <begin position="116"/>
        <end position="119"/>
    </location>
    <ligand>
        <name>ATP</name>
        <dbReference type="ChEBI" id="CHEBI:30616"/>
    </ligand>
</feature>
<dbReference type="NCBIfam" id="TIGR00347">
    <property type="entry name" value="bioD"/>
    <property type="match status" value="1"/>
</dbReference>
<keyword evidence="7 8" id="KW-0460">Magnesium</keyword>
<evidence type="ECO:0000256" key="5">
    <source>
        <dbReference type="ARBA" id="ARBA00022756"/>
    </source>
</evidence>
<keyword evidence="6 8" id="KW-0067">ATP-binding</keyword>
<keyword evidence="10" id="KW-1185">Reference proteome</keyword>
<evidence type="ECO:0000256" key="3">
    <source>
        <dbReference type="ARBA" id="ARBA00022723"/>
    </source>
</evidence>
<feature type="binding site" evidence="8">
    <location>
        <position position="116"/>
    </location>
    <ligand>
        <name>Mg(2+)</name>
        <dbReference type="ChEBI" id="CHEBI:18420"/>
    </ligand>
</feature>
<feature type="binding site" evidence="8">
    <location>
        <begin position="205"/>
        <end position="207"/>
    </location>
    <ligand>
        <name>ATP</name>
        <dbReference type="ChEBI" id="CHEBI:30616"/>
    </ligand>
</feature>
<evidence type="ECO:0000256" key="7">
    <source>
        <dbReference type="ARBA" id="ARBA00022842"/>
    </source>
</evidence>
<evidence type="ECO:0000313" key="9">
    <source>
        <dbReference type="EMBL" id="CAB1276987.1"/>
    </source>
</evidence>
<dbReference type="UniPathway" id="UPA00078">
    <property type="reaction ID" value="UER00161"/>
</dbReference>
<keyword evidence="1 8" id="KW-0963">Cytoplasm</keyword>
<comment type="pathway">
    <text evidence="8">Cofactor biosynthesis; biotin biosynthesis; biotin from 7,8-diaminononanoate: step 1/2.</text>
</comment>
<feature type="binding site" evidence="8">
    <location>
        <position position="55"/>
    </location>
    <ligand>
        <name>Mg(2+)</name>
        <dbReference type="ChEBI" id="CHEBI:18420"/>
    </ligand>
</feature>
<sequence length="223" mass="24399">MAKGFFITGTDTGIGKTWISVGLITHFKQKGYQVAGMKPVASGCIATPIGICNEDALQLKEHTNISLTYSQVNPYNLPLPIAPHLAAQNQNVNIDLKVIKNRFSEIATKVDVIVVEGVGGWIVPINQKQTMVDVAQSLKLPVILVVGMKLGCLNHALLTSESILKSGLSFAGWIANQVQSEMDWLEDNIQFLRERLPVPLLGITPHLDQLTAERISECFTLEL</sequence>
<dbReference type="PANTHER" id="PTHR43210:SF5">
    <property type="entry name" value="DETHIOBIOTIN SYNTHETASE"/>
    <property type="match status" value="1"/>
</dbReference>
<comment type="cofactor">
    <cofactor evidence="8">
        <name>Mg(2+)</name>
        <dbReference type="ChEBI" id="CHEBI:18420"/>
    </cofactor>
</comment>
<name>A0A7G1QB33_9GAMM</name>
<feature type="active site" evidence="8">
    <location>
        <position position="38"/>
    </location>
</feature>
<dbReference type="EMBL" id="LR778175">
    <property type="protein sequence ID" value="CAB1276987.1"/>
    <property type="molecule type" value="Genomic_DNA"/>
</dbReference>
<comment type="subunit">
    <text evidence="8">Homodimer.</text>
</comment>
<dbReference type="Gene3D" id="3.40.50.300">
    <property type="entry name" value="P-loop containing nucleotide triphosphate hydrolases"/>
    <property type="match status" value="1"/>
</dbReference>
<dbReference type="HAMAP" id="MF_00336">
    <property type="entry name" value="BioD"/>
    <property type="match status" value="1"/>
</dbReference>
<dbReference type="GO" id="GO:0042803">
    <property type="term" value="F:protein homodimerization activity"/>
    <property type="evidence" value="ECO:0007669"/>
    <property type="project" value="UniProtKB-ARBA"/>
</dbReference>
<dbReference type="FunFam" id="3.40.50.300:FF:000292">
    <property type="entry name" value="ATP-dependent dethiobiotin synthetase BioD"/>
    <property type="match status" value="1"/>
</dbReference>
<feature type="binding site" evidence="8">
    <location>
        <position position="55"/>
    </location>
    <ligand>
        <name>ATP</name>
        <dbReference type="ChEBI" id="CHEBI:30616"/>
    </ligand>
</feature>
<accession>A0A7G1QB33</accession>
<keyword evidence="4 8" id="KW-0547">Nucleotide-binding</keyword>
<dbReference type="InterPro" id="IPR004472">
    <property type="entry name" value="DTB_synth_BioD"/>
</dbReference>
<dbReference type="AlphaFoldDB" id="A0A7G1QB33"/>
<comment type="catalytic activity">
    <reaction evidence="8">
        <text>(7R,8S)-7,8-diammoniononanoate + CO2 + ATP = (4R,5S)-dethiobiotin + ADP + phosphate + 3 H(+)</text>
        <dbReference type="Rhea" id="RHEA:15805"/>
        <dbReference type="ChEBI" id="CHEBI:15378"/>
        <dbReference type="ChEBI" id="CHEBI:16526"/>
        <dbReference type="ChEBI" id="CHEBI:30616"/>
        <dbReference type="ChEBI" id="CHEBI:43474"/>
        <dbReference type="ChEBI" id="CHEBI:149469"/>
        <dbReference type="ChEBI" id="CHEBI:149473"/>
        <dbReference type="ChEBI" id="CHEBI:456216"/>
        <dbReference type="EC" id="6.3.3.3"/>
    </reaction>
</comment>
<dbReference type="PANTHER" id="PTHR43210">
    <property type="entry name" value="DETHIOBIOTIN SYNTHETASE"/>
    <property type="match status" value="1"/>
</dbReference>
<evidence type="ECO:0000256" key="8">
    <source>
        <dbReference type="HAMAP-Rule" id="MF_00336"/>
    </source>
</evidence>
<keyword evidence="3 8" id="KW-0479">Metal-binding</keyword>
<dbReference type="InterPro" id="IPR027417">
    <property type="entry name" value="P-loop_NTPase"/>
</dbReference>
<evidence type="ECO:0000256" key="1">
    <source>
        <dbReference type="ARBA" id="ARBA00022490"/>
    </source>
</evidence>
<evidence type="ECO:0000256" key="2">
    <source>
        <dbReference type="ARBA" id="ARBA00022598"/>
    </source>
</evidence>
<evidence type="ECO:0000313" key="10">
    <source>
        <dbReference type="Proteomes" id="UP000516072"/>
    </source>
</evidence>
<dbReference type="EC" id="6.3.3.3" evidence="8"/>